<keyword evidence="2" id="KW-0472">Membrane</keyword>
<reference evidence="3 4" key="1">
    <citation type="submission" date="2019-02" db="EMBL/GenBank/DDBJ databases">
        <title>Genomic Encyclopedia of Type Strains, Phase IV (KMG-IV): sequencing the most valuable type-strain genomes for metagenomic binning, comparative biology and taxonomic classification.</title>
        <authorList>
            <person name="Goeker M."/>
        </authorList>
    </citation>
    <scope>NUCLEOTIDE SEQUENCE [LARGE SCALE GENOMIC DNA]</scope>
    <source>
        <strain evidence="3 4">DSM 101727</strain>
    </source>
</reference>
<dbReference type="EMBL" id="SGWQ01000003">
    <property type="protein sequence ID" value="RZS41277.1"/>
    <property type="molecule type" value="Genomic_DNA"/>
</dbReference>
<keyword evidence="4" id="KW-1185">Reference proteome</keyword>
<comment type="caution">
    <text evidence="3">The sequence shown here is derived from an EMBL/GenBank/DDBJ whole genome shotgun (WGS) entry which is preliminary data.</text>
</comment>
<keyword evidence="2" id="KW-1133">Transmembrane helix</keyword>
<dbReference type="RefSeq" id="WP_130344209.1">
    <property type="nucleotide sequence ID" value="NZ_SGWQ01000003.1"/>
</dbReference>
<feature type="compositionally biased region" description="Basic and acidic residues" evidence="1">
    <location>
        <begin position="125"/>
        <end position="139"/>
    </location>
</feature>
<protein>
    <submittedName>
        <fullName evidence="3">Uncharacterized protein</fullName>
    </submittedName>
</protein>
<organism evidence="3 4">
    <name type="scientific">Herbihabitans rhizosphaerae</name>
    <dbReference type="NCBI Taxonomy" id="1872711"/>
    <lineage>
        <taxon>Bacteria</taxon>
        <taxon>Bacillati</taxon>
        <taxon>Actinomycetota</taxon>
        <taxon>Actinomycetes</taxon>
        <taxon>Pseudonocardiales</taxon>
        <taxon>Pseudonocardiaceae</taxon>
        <taxon>Herbihabitans</taxon>
    </lineage>
</organism>
<gene>
    <name evidence="3" type="ORF">EV193_103599</name>
</gene>
<evidence type="ECO:0000256" key="1">
    <source>
        <dbReference type="SAM" id="MobiDB-lite"/>
    </source>
</evidence>
<name>A0A4Q7KX48_9PSEU</name>
<feature type="compositionally biased region" description="Pro residues" evidence="1">
    <location>
        <begin position="327"/>
        <end position="337"/>
    </location>
</feature>
<keyword evidence="2" id="KW-0812">Transmembrane</keyword>
<feature type="region of interest" description="Disordered" evidence="1">
    <location>
        <begin position="98"/>
        <end position="413"/>
    </location>
</feature>
<feature type="transmembrane region" description="Helical" evidence="2">
    <location>
        <begin position="72"/>
        <end position="90"/>
    </location>
</feature>
<accession>A0A4Q7KX48</accession>
<sequence length="413" mass="43561">MKAIIGWTIGLLVGLAAIYVGVVRPFAGDEVTCGHQPMRQGQTCEVVDKGTVQERRTFEQQKQAQRDQESGFGRWALVGLGGALALYSVYRMATASRRRDDYDDASVHSGQSLPEDEALGSAPPPERDEEPRPLAEQPRRAPPLRPLAQPALLDDMPTRPAFPPVSPNGRPVRPRPRPLDKRPEPLGAQGNGERPGQYPPGGGFPPRPIGGERSGRFPPPPAGGQRSGTFPPPPAGNGERTGHRPPPPGAQRSGQFASRLTPDGERSGRFPPNAIPTGEPTGHPGTPPARANGEGRSGHHPPPGGQRSGTFPPPPRPTGNGERTGHRPPPAPGPPGAPDWFAQPPAAPNGHRVPPAERSDKFPAAAGSLQPNPGNPFGEVPPDDEITEFGPSGSGSYPEFGPSGSGYDPPHHR</sequence>
<dbReference type="AlphaFoldDB" id="A0A4Q7KX48"/>
<evidence type="ECO:0000313" key="3">
    <source>
        <dbReference type="EMBL" id="RZS41277.1"/>
    </source>
</evidence>
<proteinExistence type="predicted"/>
<evidence type="ECO:0000256" key="2">
    <source>
        <dbReference type="SAM" id="Phobius"/>
    </source>
</evidence>
<dbReference type="Proteomes" id="UP000294257">
    <property type="component" value="Unassembled WGS sequence"/>
</dbReference>
<dbReference type="OrthoDB" id="3637686at2"/>
<evidence type="ECO:0000313" key="4">
    <source>
        <dbReference type="Proteomes" id="UP000294257"/>
    </source>
</evidence>